<organism evidence="2 3">
    <name type="scientific">Porites lobata</name>
    <dbReference type="NCBI Taxonomy" id="104759"/>
    <lineage>
        <taxon>Eukaryota</taxon>
        <taxon>Metazoa</taxon>
        <taxon>Cnidaria</taxon>
        <taxon>Anthozoa</taxon>
        <taxon>Hexacorallia</taxon>
        <taxon>Scleractinia</taxon>
        <taxon>Fungiina</taxon>
        <taxon>Poritidae</taxon>
        <taxon>Porites</taxon>
    </lineage>
</organism>
<dbReference type="PANTHER" id="PTHR31960">
    <property type="entry name" value="F-BOX PROTEIN PP2-A15"/>
    <property type="match status" value="1"/>
</dbReference>
<reference evidence="2 3" key="1">
    <citation type="submission" date="2022-05" db="EMBL/GenBank/DDBJ databases">
        <authorList>
            <consortium name="Genoscope - CEA"/>
            <person name="William W."/>
        </authorList>
    </citation>
    <scope>NUCLEOTIDE SEQUENCE [LARGE SCALE GENOMIC DNA]</scope>
</reference>
<gene>
    <name evidence="2" type="ORF">PLOB_00024837</name>
</gene>
<evidence type="ECO:0000313" key="2">
    <source>
        <dbReference type="EMBL" id="CAH3034625.1"/>
    </source>
</evidence>
<dbReference type="EMBL" id="CALNXK010000003">
    <property type="protein sequence ID" value="CAH3034625.1"/>
    <property type="molecule type" value="Genomic_DNA"/>
</dbReference>
<feature type="domain" description="F-box" evidence="1">
    <location>
        <begin position="24"/>
        <end position="70"/>
    </location>
</feature>
<dbReference type="Pfam" id="PF14299">
    <property type="entry name" value="PP2"/>
    <property type="match status" value="1"/>
</dbReference>
<protein>
    <recommendedName>
        <fullName evidence="1">F-box domain-containing protein</fullName>
    </recommendedName>
</protein>
<evidence type="ECO:0000259" key="1">
    <source>
        <dbReference type="PROSITE" id="PS50181"/>
    </source>
</evidence>
<dbReference type="SUPFAM" id="SSF81383">
    <property type="entry name" value="F-box domain"/>
    <property type="match status" value="1"/>
</dbReference>
<dbReference type="Gene3D" id="1.20.1280.50">
    <property type="match status" value="1"/>
</dbReference>
<accession>A0ABN8MWI2</accession>
<evidence type="ECO:0000313" key="3">
    <source>
        <dbReference type="Proteomes" id="UP001159405"/>
    </source>
</evidence>
<dbReference type="InterPro" id="IPR025886">
    <property type="entry name" value="PP2-like"/>
</dbReference>
<keyword evidence="3" id="KW-1185">Reference proteome</keyword>
<dbReference type="PROSITE" id="PS50181">
    <property type="entry name" value="FBOX"/>
    <property type="match status" value="1"/>
</dbReference>
<dbReference type="InterPro" id="IPR001810">
    <property type="entry name" value="F-box_dom"/>
</dbReference>
<dbReference type="Proteomes" id="UP001159405">
    <property type="component" value="Unassembled WGS sequence"/>
</dbReference>
<sequence>MAFTGTEFKCEGNGKKLARSQSIPFDGATLPDIAAERIATFLHGRDLINLGKTCKFWNDVSRKNFVWKVLVEERFGKQADLEAGSSSPVDFKKLYFKLATSKKPATAFEVLWLNGDYLEKVRDRESEFGEVIQLNTVCWLQIDRFFSGVLPGKYALKWHMKFDGAYVNGNGKLIEFRARPEQGCGNELCSKWSENDFKRAERRHGTQKWVLHTMGEFTVTALCKVYVEIKGRVENWCGGISWDYVELKPLN</sequence>
<proteinExistence type="predicted"/>
<dbReference type="InterPro" id="IPR036047">
    <property type="entry name" value="F-box-like_dom_sf"/>
</dbReference>
<name>A0ABN8MWI2_9CNID</name>
<dbReference type="Pfam" id="PF12937">
    <property type="entry name" value="F-box-like"/>
    <property type="match status" value="1"/>
</dbReference>
<comment type="caution">
    <text evidence="2">The sequence shown here is derived from an EMBL/GenBank/DDBJ whole genome shotgun (WGS) entry which is preliminary data.</text>
</comment>
<dbReference type="PANTHER" id="PTHR31960:SF2">
    <property type="entry name" value="F-BOX PROTEIN PP2-A15"/>
    <property type="match status" value="1"/>
</dbReference>